<organism evidence="2 3">
    <name type="scientific">Allacma fusca</name>
    <dbReference type="NCBI Taxonomy" id="39272"/>
    <lineage>
        <taxon>Eukaryota</taxon>
        <taxon>Metazoa</taxon>
        <taxon>Ecdysozoa</taxon>
        <taxon>Arthropoda</taxon>
        <taxon>Hexapoda</taxon>
        <taxon>Collembola</taxon>
        <taxon>Symphypleona</taxon>
        <taxon>Sminthuridae</taxon>
        <taxon>Allacma</taxon>
    </lineage>
</organism>
<dbReference type="AlphaFoldDB" id="A0A8J2JWY4"/>
<dbReference type="InterPro" id="IPR050357">
    <property type="entry name" value="Arrestin_domain-protein"/>
</dbReference>
<proteinExistence type="predicted"/>
<accession>A0A8J2JWY4</accession>
<dbReference type="GO" id="GO:0005737">
    <property type="term" value="C:cytoplasm"/>
    <property type="evidence" value="ECO:0007669"/>
    <property type="project" value="TreeGrafter"/>
</dbReference>
<name>A0A8J2JWY4_9HEXA</name>
<dbReference type="PANTHER" id="PTHR11188:SF17">
    <property type="entry name" value="FI21816P1"/>
    <property type="match status" value="1"/>
</dbReference>
<dbReference type="Pfam" id="PF00339">
    <property type="entry name" value="Arrestin_N"/>
    <property type="match status" value="1"/>
</dbReference>
<dbReference type="SMART" id="SM01017">
    <property type="entry name" value="Arrestin_C"/>
    <property type="match status" value="1"/>
</dbReference>
<dbReference type="Pfam" id="PF02752">
    <property type="entry name" value="Arrestin_C"/>
    <property type="match status" value="1"/>
</dbReference>
<protein>
    <recommendedName>
        <fullName evidence="1">Arrestin C-terminal-like domain-containing protein</fullName>
    </recommendedName>
</protein>
<dbReference type="Proteomes" id="UP000708208">
    <property type="component" value="Unassembled WGS sequence"/>
</dbReference>
<dbReference type="InterPro" id="IPR011021">
    <property type="entry name" value="Arrestin-like_N"/>
</dbReference>
<dbReference type="InterPro" id="IPR011022">
    <property type="entry name" value="Arrestin_C-like"/>
</dbReference>
<evidence type="ECO:0000313" key="3">
    <source>
        <dbReference type="Proteomes" id="UP000708208"/>
    </source>
</evidence>
<gene>
    <name evidence="2" type="ORF">AFUS01_LOCUS15763</name>
</gene>
<dbReference type="EMBL" id="CAJVCH010141260">
    <property type="protein sequence ID" value="CAG7726884.1"/>
    <property type="molecule type" value="Genomic_DNA"/>
</dbReference>
<reference evidence="2" key="1">
    <citation type="submission" date="2021-06" db="EMBL/GenBank/DDBJ databases">
        <authorList>
            <person name="Hodson N. C."/>
            <person name="Mongue J. A."/>
            <person name="Jaron S. K."/>
        </authorList>
    </citation>
    <scope>NUCLEOTIDE SEQUENCE</scope>
</reference>
<evidence type="ECO:0000259" key="1">
    <source>
        <dbReference type="SMART" id="SM01017"/>
    </source>
</evidence>
<keyword evidence="3" id="KW-1185">Reference proteome</keyword>
<sequence>MTGKNGGNGILWNCDCEIQLLTGEIIGGFDTVKGRAVIKTTDNVCFKSVWVQLEGHSMSDFRTHGSDSRITKHSKNYRFFPDQEESFPSSTTPACCFLISGGAETTTLQRGTYTYPFELKLHGQARPAPFKSTFGRTYFKVTLHVISLIGNIFWSEKIADEKLIKTAGYLRLYPNFSEPIQFVFTKERSFFSKRPPLKLVVTIEKMGYLPGEKIFCQIQIQNFALERISEISVSFVQRITYYDNLASKVMVAVLDEQGHVCDSTNGLTRWDLSIPIPGKLMPSFGNGRKCIEVNYFLQVRVEGKSSINGEREIIIGTTRNAESSEPLDVMECRRVSVDSLWDTMSVQSGSTNPPSYSELSSRRTSVDTLPPVYDSVVTDSAWLNSQILNVCK</sequence>
<dbReference type="GO" id="GO:0015031">
    <property type="term" value="P:protein transport"/>
    <property type="evidence" value="ECO:0007669"/>
    <property type="project" value="TreeGrafter"/>
</dbReference>
<dbReference type="PANTHER" id="PTHR11188">
    <property type="entry name" value="ARRESTIN DOMAIN CONTAINING PROTEIN"/>
    <property type="match status" value="1"/>
</dbReference>
<comment type="caution">
    <text evidence="2">The sequence shown here is derived from an EMBL/GenBank/DDBJ whole genome shotgun (WGS) entry which is preliminary data.</text>
</comment>
<feature type="domain" description="Arrestin C-terminal-like" evidence="1">
    <location>
        <begin position="193"/>
        <end position="320"/>
    </location>
</feature>
<dbReference type="OrthoDB" id="2333384at2759"/>
<evidence type="ECO:0000313" key="2">
    <source>
        <dbReference type="EMBL" id="CAG7726884.1"/>
    </source>
</evidence>